<dbReference type="OrthoDB" id="9807350at2"/>
<feature type="transmembrane region" description="Helical" evidence="8">
    <location>
        <begin position="334"/>
        <end position="353"/>
    </location>
</feature>
<feature type="transmembrane region" description="Helical" evidence="8">
    <location>
        <begin position="896"/>
        <end position="922"/>
    </location>
</feature>
<feature type="transmembrane region" description="Helical" evidence="8">
    <location>
        <begin position="463"/>
        <end position="490"/>
    </location>
</feature>
<keyword evidence="2" id="KW-0813">Transport</keyword>
<dbReference type="PANTHER" id="PTHR32063:SF21">
    <property type="entry name" value="MULTIDRUG RESISTANCE PROTEIN MDTB"/>
    <property type="match status" value="1"/>
</dbReference>
<feature type="transmembrane region" description="Helical" evidence="8">
    <location>
        <begin position="12"/>
        <end position="32"/>
    </location>
</feature>
<dbReference type="Gene3D" id="3.30.70.1430">
    <property type="entry name" value="Multidrug efflux transporter AcrB pore domain"/>
    <property type="match status" value="2"/>
</dbReference>
<organism evidence="9 10">
    <name type="scientific">Bradyrhizobium erythrophlei</name>
    <dbReference type="NCBI Taxonomy" id="1437360"/>
    <lineage>
        <taxon>Bacteria</taxon>
        <taxon>Pseudomonadati</taxon>
        <taxon>Pseudomonadota</taxon>
        <taxon>Alphaproteobacteria</taxon>
        <taxon>Hyphomicrobiales</taxon>
        <taxon>Nitrobacteraceae</taxon>
        <taxon>Bradyrhizobium</taxon>
    </lineage>
</organism>
<evidence type="ECO:0000313" key="10">
    <source>
        <dbReference type="Proteomes" id="UP000190675"/>
    </source>
</evidence>
<dbReference type="SUPFAM" id="SSF82866">
    <property type="entry name" value="Multidrug efflux transporter AcrB transmembrane domain"/>
    <property type="match status" value="2"/>
</dbReference>
<feature type="transmembrane region" description="Helical" evidence="8">
    <location>
        <begin position="959"/>
        <end position="981"/>
    </location>
</feature>
<dbReference type="Gene3D" id="3.30.70.1440">
    <property type="entry name" value="Multidrug efflux transporter AcrB pore domain"/>
    <property type="match status" value="1"/>
</dbReference>
<evidence type="ECO:0000313" key="9">
    <source>
        <dbReference type="EMBL" id="SHG31109.1"/>
    </source>
</evidence>
<evidence type="ECO:0000256" key="2">
    <source>
        <dbReference type="ARBA" id="ARBA00022448"/>
    </source>
</evidence>
<dbReference type="GO" id="GO:0042910">
    <property type="term" value="F:xenobiotic transmembrane transporter activity"/>
    <property type="evidence" value="ECO:0007669"/>
    <property type="project" value="TreeGrafter"/>
</dbReference>
<dbReference type="FunFam" id="1.20.1640.10:FF:000001">
    <property type="entry name" value="Efflux pump membrane transporter"/>
    <property type="match status" value="1"/>
</dbReference>
<dbReference type="SUPFAM" id="SSF82714">
    <property type="entry name" value="Multidrug efflux transporter AcrB TolC docking domain, DN and DC subdomains"/>
    <property type="match status" value="2"/>
</dbReference>
<comment type="subcellular location">
    <subcellularLocation>
        <location evidence="1">Cell inner membrane</location>
        <topology evidence="1">Multi-pass membrane protein</topology>
    </subcellularLocation>
</comment>
<gene>
    <name evidence="9" type="ORF">SAMN05444169_1765</name>
</gene>
<sequence length="1044" mass="111315">MNVSQGFIRRPIATAFLTIGITLIGLVAFFQLPISALPSVDTPTIQVTAQLPGADPQTMGSSVATPLERQFGQIAGLTGMSSSSGLGNTQITLQFALNRSVDAAAQDVQTAINAASGQLPKNMPSPPIFHKINPADVPVLLIALMSDTQPLTKVNDYADSILAQKLSQVPGVSLVTIGGAQKPSIRVQVNPAKLAAAGIDLEQLRTTLSVVTVNQPKGVLYGPQQSFTLATNDQVLTAKGYEDLIIAYRNGAPVRLRDVGQAVVAAEDVTLHGWFNDRPAVVLAIQRQPGANVISTVDRIKQLLPQLISSLPSDIRVEIASDRTQTIRASVTDVQFTLLLTIALVVGVIFLFLRDVRATIIPAVSVPISLIGTFGVMYLLNYSLDNLSLMGLSIAVGFVVDDAIVMIENISRHIEEGLPPFEAAMKGAGEIGFTIISISVSLVAVFIPLLLMGGVIGRMFQEFAVTVCVAIVVSVIVSVTLTPMMCAYLLGPAHAASPGVLSRGLERGFVAIQAGYEAVLRLALRFKLLTFTIMLASMAATGVLFVGIPKGFFPQQDTGMIAGITEASADVSPSQMAELQREVIKIIAEDPSVANATGYIGPGGPTVTENNGRLFVLLKPPEQRQYSADQVIRQLNGKLQALKGIQVFMQATQDINLASRLSKTQYQYTLTDVNQDELNSWSAKLFAKLKTLPELADVATDQANAARQLKLQIDRDAASRLGIDPAAVDNTLYDAFGQRHVAQIFTTLNTYYVILEADPSFQLGPYALNRIYVRSSSGSMVPLSQFTSVEYGVAPLAVNHQSQFPSVTLSFNLAPGTAVGTAVAAVQKAAADPQMPHTIATSFQGNAQAFQSALASTPLLIVAAVIAVYLILGMLYESAIHPITILSTLPSAGLGALLALGAFGFGLDVIGLIGIILLIGIVQKNGIMLIDFALEAERHRGISAQESVYEACRTRFRPILMTTMCAMLGGVPLMIGAGTGAELRQPLGFAMVGGLIVSQLMTLYTTPVVYIYLDGMTRWLARQRAKYRVARPRQELPHATKTTS</sequence>
<evidence type="ECO:0000256" key="8">
    <source>
        <dbReference type="SAM" id="Phobius"/>
    </source>
</evidence>
<keyword evidence="7 8" id="KW-0472">Membrane</keyword>
<evidence type="ECO:0000256" key="3">
    <source>
        <dbReference type="ARBA" id="ARBA00022475"/>
    </source>
</evidence>
<feature type="transmembrane region" description="Helical" evidence="8">
    <location>
        <begin position="853"/>
        <end position="876"/>
    </location>
</feature>
<name>A0A1M5ISW8_9BRAD</name>
<dbReference type="InterPro" id="IPR027463">
    <property type="entry name" value="AcrB_DN_DC_subdom"/>
</dbReference>
<dbReference type="SUPFAM" id="SSF82693">
    <property type="entry name" value="Multidrug efflux transporter AcrB pore domain, PN1, PN2, PC1 and PC2 subdomains"/>
    <property type="match status" value="3"/>
</dbReference>
<evidence type="ECO:0000256" key="6">
    <source>
        <dbReference type="ARBA" id="ARBA00022989"/>
    </source>
</evidence>
<dbReference type="Gene3D" id="3.30.70.1320">
    <property type="entry name" value="Multidrug efflux transporter AcrB pore domain like"/>
    <property type="match status" value="1"/>
</dbReference>
<keyword evidence="5 8" id="KW-0812">Transmembrane</keyword>
<dbReference type="AlphaFoldDB" id="A0A1M5ISW8"/>
<dbReference type="InterPro" id="IPR001036">
    <property type="entry name" value="Acrflvin-R"/>
</dbReference>
<dbReference type="RefSeq" id="WP_079565628.1">
    <property type="nucleotide sequence ID" value="NZ_LT670818.1"/>
</dbReference>
<evidence type="ECO:0000256" key="4">
    <source>
        <dbReference type="ARBA" id="ARBA00022519"/>
    </source>
</evidence>
<protein>
    <submittedName>
        <fullName evidence="9">Hydrophobic/amphiphilic exporter-1, HAE1 family</fullName>
    </submittedName>
</protein>
<feature type="transmembrane region" description="Helical" evidence="8">
    <location>
        <begin position="987"/>
        <end position="1013"/>
    </location>
</feature>
<dbReference type="FunFam" id="3.30.70.1430:FF:000001">
    <property type="entry name" value="Efflux pump membrane transporter"/>
    <property type="match status" value="1"/>
</dbReference>
<evidence type="ECO:0000256" key="1">
    <source>
        <dbReference type="ARBA" id="ARBA00004429"/>
    </source>
</evidence>
<dbReference type="Gene3D" id="3.30.2090.10">
    <property type="entry name" value="Multidrug efflux transporter AcrB TolC docking domain, DN and DC subdomains"/>
    <property type="match status" value="2"/>
</dbReference>
<proteinExistence type="predicted"/>
<evidence type="ECO:0000256" key="5">
    <source>
        <dbReference type="ARBA" id="ARBA00022692"/>
    </source>
</evidence>
<feature type="transmembrane region" description="Helical" evidence="8">
    <location>
        <begin position="528"/>
        <end position="548"/>
    </location>
</feature>
<dbReference type="PRINTS" id="PR00702">
    <property type="entry name" value="ACRIFLAVINRP"/>
</dbReference>
<dbReference type="Proteomes" id="UP000190675">
    <property type="component" value="Chromosome I"/>
</dbReference>
<dbReference type="PANTHER" id="PTHR32063">
    <property type="match status" value="1"/>
</dbReference>
<dbReference type="GO" id="GO:0005886">
    <property type="term" value="C:plasma membrane"/>
    <property type="evidence" value="ECO:0007669"/>
    <property type="project" value="UniProtKB-SubCell"/>
</dbReference>
<keyword evidence="4" id="KW-0997">Cell inner membrane</keyword>
<keyword evidence="3" id="KW-1003">Cell membrane</keyword>
<dbReference type="Pfam" id="PF00873">
    <property type="entry name" value="ACR_tran"/>
    <property type="match status" value="1"/>
</dbReference>
<feature type="transmembrane region" description="Helical" evidence="8">
    <location>
        <begin position="360"/>
        <end position="380"/>
    </location>
</feature>
<keyword evidence="6 8" id="KW-1133">Transmembrane helix</keyword>
<evidence type="ECO:0000256" key="7">
    <source>
        <dbReference type="ARBA" id="ARBA00023136"/>
    </source>
</evidence>
<dbReference type="Gene3D" id="1.20.1640.10">
    <property type="entry name" value="Multidrug efflux transporter AcrB transmembrane domain"/>
    <property type="match status" value="2"/>
</dbReference>
<feature type="transmembrane region" description="Helical" evidence="8">
    <location>
        <begin position="431"/>
        <end position="451"/>
    </location>
</feature>
<accession>A0A1M5ISW8</accession>
<reference evidence="9 10" key="1">
    <citation type="submission" date="2016-11" db="EMBL/GenBank/DDBJ databases">
        <authorList>
            <person name="Jaros S."/>
            <person name="Januszkiewicz K."/>
            <person name="Wedrychowicz H."/>
        </authorList>
    </citation>
    <scope>NUCLEOTIDE SEQUENCE [LARGE SCALE GENOMIC DNA]</scope>
    <source>
        <strain evidence="9 10">GAS242</strain>
    </source>
</reference>
<dbReference type="EMBL" id="LT670818">
    <property type="protein sequence ID" value="SHG31109.1"/>
    <property type="molecule type" value="Genomic_DNA"/>
</dbReference>